<reference evidence="5 6" key="1">
    <citation type="submission" date="2023-02" db="EMBL/GenBank/DDBJ databases">
        <title>Pseudomonas chrutzelriedensis sp. nov., a potently antifungal strain isolated from moss.</title>
        <authorList>
            <person name="Schnyder A."/>
            <person name="Kalawong R."/>
            <person name="Eberl L."/>
            <person name="Agnoli K."/>
        </authorList>
    </citation>
    <scope>NUCLEOTIDE SEQUENCE [LARGE SCALE GENOMIC DNA]</scope>
    <source>
        <strain evidence="5 6">681</strain>
    </source>
</reference>
<organism evidence="5 6">
    <name type="scientific">Pseudomonas fungipugnans</name>
    <dbReference type="NCBI Taxonomy" id="3024217"/>
    <lineage>
        <taxon>Bacteria</taxon>
        <taxon>Pseudomonadati</taxon>
        <taxon>Pseudomonadota</taxon>
        <taxon>Gammaproteobacteria</taxon>
        <taxon>Pseudomonadales</taxon>
        <taxon>Pseudomonadaceae</taxon>
        <taxon>Pseudomonas</taxon>
    </lineage>
</organism>
<dbReference type="RefSeq" id="WP_282316519.1">
    <property type="nucleotide sequence ID" value="NZ_JARBWL010000002.1"/>
</dbReference>
<evidence type="ECO:0000256" key="3">
    <source>
        <dbReference type="ARBA" id="ARBA00038502"/>
    </source>
</evidence>
<dbReference type="InterPro" id="IPR000182">
    <property type="entry name" value="GNAT_dom"/>
</dbReference>
<dbReference type="EC" id="2.3.1.-" evidence="5"/>
<keyword evidence="1 5" id="KW-0808">Transferase</keyword>
<sequence length="188" mass="21341">MPLLTLPCKRLTLAVLDPEQATLESDFYQRNQRHLARWSPIRPADYHSPEHIRSRLAVQASAFELGLAVHFAVLTADASQMIGACNYTVITRGAFQACYLGYHIDEAHEGQGLMHEALEAGIRYMFEAQQLHRIMANHVPANERSARLLERLGFEREGYAKAYLNIAGRWQDHVLTSLINPAQNAQYR</sequence>
<protein>
    <submittedName>
        <fullName evidence="5">GNAT family N-acetyltransferase</fullName>
        <ecNumber evidence="5">2.3.1.-</ecNumber>
    </submittedName>
</protein>
<dbReference type="Gene3D" id="3.40.630.30">
    <property type="match status" value="1"/>
</dbReference>
<evidence type="ECO:0000259" key="4">
    <source>
        <dbReference type="PROSITE" id="PS51186"/>
    </source>
</evidence>
<evidence type="ECO:0000256" key="1">
    <source>
        <dbReference type="ARBA" id="ARBA00022679"/>
    </source>
</evidence>
<proteinExistence type="inferred from homology"/>
<evidence type="ECO:0000256" key="2">
    <source>
        <dbReference type="ARBA" id="ARBA00023315"/>
    </source>
</evidence>
<feature type="domain" description="N-acetyltransferase" evidence="4">
    <location>
        <begin position="36"/>
        <end position="181"/>
    </location>
</feature>
<dbReference type="PANTHER" id="PTHR43792:SF8">
    <property type="entry name" value="[RIBOSOMAL PROTEIN US5]-ALANINE N-ACETYLTRANSFERASE"/>
    <property type="match status" value="1"/>
</dbReference>
<dbReference type="Proteomes" id="UP001159100">
    <property type="component" value="Unassembled WGS sequence"/>
</dbReference>
<dbReference type="PANTHER" id="PTHR43792">
    <property type="entry name" value="GNAT FAMILY, PUTATIVE (AFU_ORTHOLOGUE AFUA_3G00765)-RELATED-RELATED"/>
    <property type="match status" value="1"/>
</dbReference>
<evidence type="ECO:0000313" key="6">
    <source>
        <dbReference type="Proteomes" id="UP001159100"/>
    </source>
</evidence>
<keyword evidence="2 5" id="KW-0012">Acyltransferase</keyword>
<keyword evidence="6" id="KW-1185">Reference proteome</keyword>
<dbReference type="InterPro" id="IPR051531">
    <property type="entry name" value="N-acetyltransferase"/>
</dbReference>
<dbReference type="SUPFAM" id="SSF55729">
    <property type="entry name" value="Acyl-CoA N-acyltransferases (Nat)"/>
    <property type="match status" value="1"/>
</dbReference>
<comment type="caution">
    <text evidence="5">The sequence shown here is derived from an EMBL/GenBank/DDBJ whole genome shotgun (WGS) entry which is preliminary data.</text>
</comment>
<dbReference type="EMBL" id="JARBWL010000002">
    <property type="protein sequence ID" value="MDI2593681.1"/>
    <property type="molecule type" value="Genomic_DNA"/>
</dbReference>
<dbReference type="GO" id="GO:0016746">
    <property type="term" value="F:acyltransferase activity"/>
    <property type="evidence" value="ECO:0007669"/>
    <property type="project" value="UniProtKB-KW"/>
</dbReference>
<dbReference type="InterPro" id="IPR016181">
    <property type="entry name" value="Acyl_CoA_acyltransferase"/>
</dbReference>
<comment type="similarity">
    <text evidence="3">Belongs to the acetyltransferase family. RimJ subfamily.</text>
</comment>
<evidence type="ECO:0000313" key="5">
    <source>
        <dbReference type="EMBL" id="MDI2593681.1"/>
    </source>
</evidence>
<name>A0ABT6QS06_9PSED</name>
<dbReference type="PROSITE" id="PS51186">
    <property type="entry name" value="GNAT"/>
    <property type="match status" value="1"/>
</dbReference>
<gene>
    <name evidence="5" type="ORF">POF45_19970</name>
</gene>
<dbReference type="Pfam" id="PF13302">
    <property type="entry name" value="Acetyltransf_3"/>
    <property type="match status" value="1"/>
</dbReference>
<accession>A0ABT6QS06</accession>